<dbReference type="GO" id="GO:0016746">
    <property type="term" value="F:acyltransferase activity"/>
    <property type="evidence" value="ECO:0007669"/>
    <property type="project" value="UniProtKB-KW"/>
</dbReference>
<dbReference type="GO" id="GO:0016020">
    <property type="term" value="C:membrane"/>
    <property type="evidence" value="ECO:0007669"/>
    <property type="project" value="UniProtKB-SubCell"/>
</dbReference>
<reference evidence="11" key="1">
    <citation type="submission" date="2017-08" db="EMBL/GenBank/DDBJ databases">
        <authorList>
            <person name="Varghese N."/>
            <person name="Submissions S."/>
        </authorList>
    </citation>
    <scope>NUCLEOTIDE SEQUENCE [LARGE SCALE GENOMIC DNA]</scope>
    <source>
        <strain evidence="11">JA276</strain>
    </source>
</reference>
<keyword evidence="2 10" id="KW-0808">Transferase</keyword>
<keyword evidence="7 10" id="KW-0012">Acyltransferase</keyword>
<dbReference type="EMBL" id="OBMT01000001">
    <property type="protein sequence ID" value="SOB93105.1"/>
    <property type="molecule type" value="Genomic_DNA"/>
</dbReference>
<keyword evidence="4 8" id="KW-1133">Transmembrane helix</keyword>
<evidence type="ECO:0000256" key="6">
    <source>
        <dbReference type="ARBA" id="ARBA00023136"/>
    </source>
</evidence>
<evidence type="ECO:0000256" key="8">
    <source>
        <dbReference type="SAM" id="Phobius"/>
    </source>
</evidence>
<evidence type="ECO:0000259" key="9">
    <source>
        <dbReference type="SMART" id="SM00563"/>
    </source>
</evidence>
<keyword evidence="6 8" id="KW-0472">Membrane</keyword>
<evidence type="ECO:0000256" key="2">
    <source>
        <dbReference type="ARBA" id="ARBA00022679"/>
    </source>
</evidence>
<evidence type="ECO:0000256" key="4">
    <source>
        <dbReference type="ARBA" id="ARBA00022989"/>
    </source>
</evidence>
<gene>
    <name evidence="10" type="ORF">SAMN05877831_101112</name>
</gene>
<accession>A0A285RG53</accession>
<evidence type="ECO:0000256" key="5">
    <source>
        <dbReference type="ARBA" id="ARBA00023098"/>
    </source>
</evidence>
<dbReference type="OrthoDB" id="9806880at2"/>
<dbReference type="InterPro" id="IPR002123">
    <property type="entry name" value="Plipid/glycerol_acylTrfase"/>
</dbReference>
<dbReference type="SUPFAM" id="SSF69593">
    <property type="entry name" value="Glycerol-3-phosphate (1)-acyltransferase"/>
    <property type="match status" value="1"/>
</dbReference>
<evidence type="ECO:0000313" key="10">
    <source>
        <dbReference type="EMBL" id="SOB93105.1"/>
    </source>
</evidence>
<dbReference type="RefSeq" id="WP_097068166.1">
    <property type="nucleotide sequence ID" value="NZ_OBMT01000001.1"/>
</dbReference>
<dbReference type="SMART" id="SM00563">
    <property type="entry name" value="PlsC"/>
    <property type="match status" value="1"/>
</dbReference>
<evidence type="ECO:0000256" key="3">
    <source>
        <dbReference type="ARBA" id="ARBA00022692"/>
    </source>
</evidence>
<keyword evidence="3 8" id="KW-0812">Transmembrane</keyword>
<dbReference type="PANTHER" id="PTHR23063">
    <property type="entry name" value="PHOSPHOLIPID ACYLTRANSFERASE"/>
    <property type="match status" value="1"/>
</dbReference>
<organism evidence="10 11">
    <name type="scientific">Rhodobacter maris</name>
    <dbReference type="NCBI Taxonomy" id="446682"/>
    <lineage>
        <taxon>Bacteria</taxon>
        <taxon>Pseudomonadati</taxon>
        <taxon>Pseudomonadota</taxon>
        <taxon>Alphaproteobacteria</taxon>
        <taxon>Rhodobacterales</taxon>
        <taxon>Rhodobacter group</taxon>
        <taxon>Rhodobacter</taxon>
    </lineage>
</organism>
<comment type="subcellular location">
    <subcellularLocation>
        <location evidence="1">Membrane</location>
    </subcellularLocation>
</comment>
<protein>
    <submittedName>
        <fullName evidence="10">Lyso-ornithine lipid acyltransferase</fullName>
    </submittedName>
</protein>
<dbReference type="Pfam" id="PF01553">
    <property type="entry name" value="Acyltransferase"/>
    <property type="match status" value="1"/>
</dbReference>
<sequence>MSEPSGPLWIGDEPPAPAPLTPAGGLRLVVRGVSMVVVLLAGLALLLGLRLIERPLHGAARPWTPAITTAVCRICIALMGLRYRVQGQPMHHIGAVVANHSSWLDIFALNACQRVYFVSKAEVARWPFIGWLAQATGTVFIRRDPREAKAQQALFEARLRAGHHLLFFPEGTSTDGRRLLPFKTTLFQAFYTHGLDKVMQIQPVSVVYHAPAGEDPRYYGWWRDMGFGPHLMKVLAAPRQGAIEVVFHAPLDVSAFPSRKELAAACERRVRAGLDQAFSREAPSR</sequence>
<dbReference type="Proteomes" id="UP000219111">
    <property type="component" value="Unassembled WGS sequence"/>
</dbReference>
<dbReference type="AlphaFoldDB" id="A0A285RG53"/>
<keyword evidence="11" id="KW-1185">Reference proteome</keyword>
<evidence type="ECO:0000256" key="1">
    <source>
        <dbReference type="ARBA" id="ARBA00004370"/>
    </source>
</evidence>
<evidence type="ECO:0000313" key="11">
    <source>
        <dbReference type="Proteomes" id="UP000219111"/>
    </source>
</evidence>
<feature type="transmembrane region" description="Helical" evidence="8">
    <location>
        <begin position="28"/>
        <end position="51"/>
    </location>
</feature>
<dbReference type="CDD" id="cd07989">
    <property type="entry name" value="LPLAT_AGPAT-like"/>
    <property type="match status" value="1"/>
</dbReference>
<proteinExistence type="predicted"/>
<name>A0A285RG53_9RHOB</name>
<dbReference type="PANTHER" id="PTHR23063:SF52">
    <property type="entry name" value="LYSOPHOSPHATIDYLCHOLINE ACYLTRANSFERASE"/>
    <property type="match status" value="1"/>
</dbReference>
<feature type="domain" description="Phospholipid/glycerol acyltransferase" evidence="9">
    <location>
        <begin position="94"/>
        <end position="209"/>
    </location>
</feature>
<keyword evidence="5" id="KW-0443">Lipid metabolism</keyword>
<evidence type="ECO:0000256" key="7">
    <source>
        <dbReference type="ARBA" id="ARBA00023315"/>
    </source>
</evidence>
<dbReference type="GO" id="GO:0006629">
    <property type="term" value="P:lipid metabolic process"/>
    <property type="evidence" value="ECO:0007669"/>
    <property type="project" value="UniProtKB-KW"/>
</dbReference>